<dbReference type="PANTHER" id="PTHR48039:SF5">
    <property type="entry name" value="RNA-BINDING PROTEIN 28"/>
    <property type="match status" value="1"/>
</dbReference>
<dbReference type="GeneID" id="31356858"/>
<dbReference type="CDD" id="cd12416">
    <property type="entry name" value="RRM4_RBM28_like"/>
    <property type="match status" value="1"/>
</dbReference>
<gene>
    <name evidence="8" type="ORF">PPL_01328</name>
</gene>
<dbReference type="CDD" id="cd12413">
    <property type="entry name" value="RRM1_RBM28_like"/>
    <property type="match status" value="1"/>
</dbReference>
<evidence type="ECO:0000256" key="6">
    <source>
        <dbReference type="SAM" id="MobiDB-lite"/>
    </source>
</evidence>
<evidence type="ECO:0000259" key="7">
    <source>
        <dbReference type="PROSITE" id="PS50102"/>
    </source>
</evidence>
<dbReference type="SUPFAM" id="SSF54928">
    <property type="entry name" value="RNA-binding domain, RBD"/>
    <property type="match status" value="3"/>
</dbReference>
<dbReference type="FunCoup" id="D3AYR4">
    <property type="interactions" value="881"/>
</dbReference>
<keyword evidence="9" id="KW-1185">Reference proteome</keyword>
<comment type="caution">
    <text evidence="8">The sequence shown here is derived from an EMBL/GenBank/DDBJ whole genome shotgun (WGS) entry which is preliminary data.</text>
</comment>
<evidence type="ECO:0000256" key="3">
    <source>
        <dbReference type="ARBA" id="ARBA00022884"/>
    </source>
</evidence>
<dbReference type="GO" id="GO:0003729">
    <property type="term" value="F:mRNA binding"/>
    <property type="evidence" value="ECO:0007669"/>
    <property type="project" value="TreeGrafter"/>
</dbReference>
<dbReference type="PANTHER" id="PTHR48039">
    <property type="entry name" value="RNA-BINDING MOTIF PROTEIN 14B"/>
    <property type="match status" value="1"/>
</dbReference>
<feature type="compositionally biased region" description="Basic and acidic residues" evidence="6">
    <location>
        <begin position="81"/>
        <end position="93"/>
    </location>
</feature>
<feature type="compositionally biased region" description="Low complexity" evidence="6">
    <location>
        <begin position="869"/>
        <end position="885"/>
    </location>
</feature>
<feature type="compositionally biased region" description="Basic and acidic residues" evidence="6">
    <location>
        <begin position="781"/>
        <end position="815"/>
    </location>
</feature>
<evidence type="ECO:0000256" key="4">
    <source>
        <dbReference type="ARBA" id="ARBA00023242"/>
    </source>
</evidence>
<evidence type="ECO:0000256" key="1">
    <source>
        <dbReference type="ARBA" id="ARBA00004123"/>
    </source>
</evidence>
<dbReference type="InterPro" id="IPR000504">
    <property type="entry name" value="RRM_dom"/>
</dbReference>
<feature type="domain" description="RRM" evidence="7">
    <location>
        <begin position="479"/>
        <end position="595"/>
    </location>
</feature>
<feature type="domain" description="RRM" evidence="7">
    <location>
        <begin position="663"/>
        <end position="750"/>
    </location>
</feature>
<dbReference type="STRING" id="670386.D3AYR4"/>
<feature type="compositionally biased region" description="Acidic residues" evidence="6">
    <location>
        <begin position="357"/>
        <end position="372"/>
    </location>
</feature>
<feature type="region of interest" description="Disordered" evidence="6">
    <location>
        <begin position="79"/>
        <end position="126"/>
    </location>
</feature>
<evidence type="ECO:0000256" key="5">
    <source>
        <dbReference type="PROSITE-ProRule" id="PRU00176"/>
    </source>
</evidence>
<dbReference type="EMBL" id="ADBJ01000004">
    <property type="protein sequence ID" value="EFA86091.1"/>
    <property type="molecule type" value="Genomic_DNA"/>
</dbReference>
<protein>
    <recommendedName>
        <fullName evidence="7">RRM domain-containing protein</fullName>
    </recommendedName>
</protein>
<feature type="compositionally biased region" description="Basic and acidic residues" evidence="6">
    <location>
        <begin position="340"/>
        <end position="356"/>
    </location>
</feature>
<dbReference type="RefSeq" id="XP_020438197.1">
    <property type="nucleotide sequence ID" value="XM_020572339.1"/>
</dbReference>
<organism evidence="8 9">
    <name type="scientific">Heterostelium pallidum (strain ATCC 26659 / Pp 5 / PN500)</name>
    <name type="common">Cellular slime mold</name>
    <name type="synonym">Polysphondylium pallidum</name>
    <dbReference type="NCBI Taxonomy" id="670386"/>
    <lineage>
        <taxon>Eukaryota</taxon>
        <taxon>Amoebozoa</taxon>
        <taxon>Evosea</taxon>
        <taxon>Eumycetozoa</taxon>
        <taxon>Dictyostelia</taxon>
        <taxon>Acytosteliales</taxon>
        <taxon>Acytosteliaceae</taxon>
        <taxon>Heterostelium</taxon>
    </lineage>
</organism>
<proteinExistence type="predicted"/>
<accession>D3AYR4</accession>
<feature type="compositionally biased region" description="Basic and acidic residues" evidence="6">
    <location>
        <begin position="101"/>
        <end position="126"/>
    </location>
</feature>
<feature type="domain" description="RRM" evidence="7">
    <location>
        <begin position="244"/>
        <end position="326"/>
    </location>
</feature>
<dbReference type="PROSITE" id="PS50102">
    <property type="entry name" value="RRM"/>
    <property type="match status" value="4"/>
</dbReference>
<sequence>MADKVIDNKQIFISNLPFDTKKEEIEEFFSEVGPIKRSFIVTKKDDKTKCTGNAFLWFALADHAKEAIKSFNNKKFKNRSIKVEQAKPKREDENNNSSNQRDNKRNNNNNKKVDEKVEKVEKKEETKKDNKIVEEIKVKKEEVVVEESATPKPLQLQQQPLQQQQVAIAINNFEIKDKNDFAASLKVKPGLMHSVKRIPFSDNTTRIYCWNDKGANELLAKLATFKHNGKPLIYAKETNILLSHELVIRNLNFTSNISHVNESFKKFGQILWVKVPTKQTDAGNQQVSKGFAFVLFSSRDSAQNAMDQLNGKPLNGRNIAIDWAIPQEAYKSYLKSRQEEQRLKEEQENKAKKQLEGEDEEEDEDVEEEEEEDNKKEKTVDFDSEEEKENFNIESDKEGEDEEDAEDEDDAEEGEGEDEDGMEMDEEFDEDEMEDMDDEDMDDDDMGDFDETKQDRIERERKERLASKEKNKKEVGEGKTLFIRNVSFDTTQEDLEKKFSEFGKLKFCRLVLDPTTEKPTGKAFVKYLAENSANAALEAAKVTNLFDPTKDLSDNKNAEKQRAKMEKKQDFSLSTLLQGGIMVHGRNLIVDVAVDHEKAGELKDNRVAKVDKKNKALLLVGKVLQQSELGQLFTEKDWNMRSVADREANYKLKVNPNYYVSPTRLCFRNLPLSVSDKQLKLACQKALKAKSNKSKIFFAKVAVDKERVNANGKAKSKGYGFVEFEDHQAALDVIHSLNNSTKVFTGQDKKEFRTFIQFSIEDARVVKKQKEIQERIVSQNERRKQQLFEEKKEKRRQDKESGVVKEKEKGRGAKQREKKRLMREKLQAAGINPESVNQKNQQQQKKDQEEQVDLPQHVQEKMLRKLKKQSTTTTTNNKTTQPKKFNNNKRKNTDDDEDDGDNRLISVSNPDVVHKKKKRWTDY</sequence>
<dbReference type="InterPro" id="IPR051945">
    <property type="entry name" value="RRM_MRD1_RNA_proc_ribogen"/>
</dbReference>
<dbReference type="SMART" id="SM00360">
    <property type="entry name" value="RRM"/>
    <property type="match status" value="4"/>
</dbReference>
<feature type="compositionally biased region" description="Basic and acidic residues" evidence="6">
    <location>
        <begin position="450"/>
        <end position="471"/>
    </location>
</feature>
<evidence type="ECO:0000313" key="8">
    <source>
        <dbReference type="EMBL" id="EFA86091.1"/>
    </source>
</evidence>
<dbReference type="GO" id="GO:0005634">
    <property type="term" value="C:nucleus"/>
    <property type="evidence" value="ECO:0007669"/>
    <property type="project" value="UniProtKB-SubCell"/>
</dbReference>
<evidence type="ECO:0000313" key="9">
    <source>
        <dbReference type="Proteomes" id="UP000001396"/>
    </source>
</evidence>
<feature type="domain" description="RRM" evidence="7">
    <location>
        <begin position="9"/>
        <end position="88"/>
    </location>
</feature>
<reference evidence="8 9" key="1">
    <citation type="journal article" date="2011" name="Genome Res.">
        <title>Phylogeny-wide analysis of social amoeba genomes highlights ancient origins for complex intercellular communication.</title>
        <authorList>
            <person name="Heidel A.J."/>
            <person name="Lawal H.M."/>
            <person name="Felder M."/>
            <person name="Schilde C."/>
            <person name="Helps N.R."/>
            <person name="Tunggal B."/>
            <person name="Rivero F."/>
            <person name="John U."/>
            <person name="Schleicher M."/>
            <person name="Eichinger L."/>
            <person name="Platzer M."/>
            <person name="Noegel A.A."/>
            <person name="Schaap P."/>
            <person name="Gloeckner G."/>
        </authorList>
    </citation>
    <scope>NUCLEOTIDE SEQUENCE [LARGE SCALE GENOMIC DNA]</scope>
    <source>
        <strain evidence="9">ATCC 26659 / Pp 5 / PN500</strain>
    </source>
</reference>
<dbReference type="AlphaFoldDB" id="D3AYR4"/>
<feature type="region of interest" description="Disordered" evidence="6">
    <location>
        <begin position="781"/>
        <end position="923"/>
    </location>
</feature>
<dbReference type="CDD" id="cd12415">
    <property type="entry name" value="RRM3_RBM28_like"/>
    <property type="match status" value="1"/>
</dbReference>
<dbReference type="Pfam" id="PF00076">
    <property type="entry name" value="RRM_1"/>
    <property type="match status" value="4"/>
</dbReference>
<keyword evidence="4" id="KW-0539">Nucleus</keyword>
<dbReference type="Gene3D" id="3.30.70.330">
    <property type="match status" value="4"/>
</dbReference>
<keyword evidence="2" id="KW-0677">Repeat</keyword>
<feature type="compositionally biased region" description="Basic residues" evidence="6">
    <location>
        <begin position="914"/>
        <end position="923"/>
    </location>
</feature>
<dbReference type="OMA" id="AGYVWDV"/>
<dbReference type="InterPro" id="IPR035979">
    <property type="entry name" value="RBD_domain_sf"/>
</dbReference>
<dbReference type="InParanoid" id="D3AYR4"/>
<dbReference type="Proteomes" id="UP000001396">
    <property type="component" value="Unassembled WGS sequence"/>
</dbReference>
<feature type="compositionally biased region" description="Acidic residues" evidence="6">
    <location>
        <begin position="397"/>
        <end position="449"/>
    </location>
</feature>
<feature type="region of interest" description="Disordered" evidence="6">
    <location>
        <begin position="340"/>
        <end position="471"/>
    </location>
</feature>
<name>D3AYR4_HETP5</name>
<keyword evidence="3 5" id="KW-0694">RNA-binding</keyword>
<comment type="subcellular location">
    <subcellularLocation>
        <location evidence="1">Nucleus</location>
    </subcellularLocation>
</comment>
<dbReference type="InterPro" id="IPR012677">
    <property type="entry name" value="Nucleotide-bd_a/b_plait_sf"/>
</dbReference>
<evidence type="ECO:0000256" key="2">
    <source>
        <dbReference type="ARBA" id="ARBA00022737"/>
    </source>
</evidence>